<sequence>MQDQLALQIASASLPWSQAVLELTRIAHAPGRSHVAATGEKMSAADAAFVNATYGHGFEYDDAHRASSSHPGSTVVSAALAVGEELGATMAEVITGIVAGYEVYTRIGNLAAPELLERGFHPHGLLSNFGAAAVAAKMRGFDTETTVHALAIALSHASGTTEYTSSGGSIKRVHSGIGTRNGIRAADMAAAGITGPTTFLTGAKGFYRTYVGRPVADDAAATFGPDKTFEITRIWIKPYCCCGINHAYIDGARHLTTRAADIDSVLLGIQTGGDVVIGNKNANAYAPTIIEHL</sequence>
<accession>K8X7F7</accession>
<evidence type="ECO:0000259" key="2">
    <source>
        <dbReference type="Pfam" id="PF03972"/>
    </source>
</evidence>
<dbReference type="PANTHER" id="PTHR16943">
    <property type="entry name" value="2-METHYLCITRATE DEHYDRATASE-RELATED"/>
    <property type="match status" value="1"/>
</dbReference>
<dbReference type="RefSeq" id="WP_005264994.1">
    <property type="nucleotide sequence ID" value="NZ_AJYC02000211.1"/>
</dbReference>
<dbReference type="PANTHER" id="PTHR16943:SF8">
    <property type="entry name" value="2-METHYLCITRATE DEHYDRATASE"/>
    <property type="match status" value="1"/>
</dbReference>
<dbReference type="SUPFAM" id="SSF103378">
    <property type="entry name" value="2-methylcitrate dehydratase PrpD"/>
    <property type="match status" value="1"/>
</dbReference>
<feature type="domain" description="MmgE/PrpD N-terminal" evidence="2">
    <location>
        <begin position="3"/>
        <end position="213"/>
    </location>
</feature>
<comment type="caution">
    <text evidence="3">The sequence shown here is derived from an EMBL/GenBank/DDBJ whole genome shotgun (WGS) entry which is preliminary data.</text>
</comment>
<dbReference type="GO" id="GO:0016829">
    <property type="term" value="F:lyase activity"/>
    <property type="evidence" value="ECO:0007669"/>
    <property type="project" value="InterPro"/>
</dbReference>
<dbReference type="InterPro" id="IPR045336">
    <property type="entry name" value="MmgE_PrpD_N"/>
</dbReference>
<evidence type="ECO:0000313" key="3">
    <source>
        <dbReference type="EMBL" id="EKT76736.1"/>
    </source>
</evidence>
<dbReference type="Proteomes" id="UP000005951">
    <property type="component" value="Unassembled WGS sequence"/>
</dbReference>
<protein>
    <submittedName>
        <fullName evidence="3">MmgE/PrpD</fullName>
    </submittedName>
</protein>
<dbReference type="AlphaFoldDB" id="K8X7F7"/>
<evidence type="ECO:0000256" key="1">
    <source>
        <dbReference type="ARBA" id="ARBA00006174"/>
    </source>
</evidence>
<dbReference type="InterPro" id="IPR036148">
    <property type="entry name" value="MmgE/PrpD_sf"/>
</dbReference>
<gene>
    <name evidence="3" type="ORF">WSS_A41185</name>
</gene>
<dbReference type="InterPro" id="IPR042183">
    <property type="entry name" value="MmgE/PrpD_sf_1"/>
</dbReference>
<dbReference type="EMBL" id="AJYC02000211">
    <property type="protein sequence ID" value="EKT76736.1"/>
    <property type="molecule type" value="Genomic_DNA"/>
</dbReference>
<proteinExistence type="inferred from homology"/>
<dbReference type="Pfam" id="PF03972">
    <property type="entry name" value="MmgE_PrpD_N"/>
    <property type="match status" value="1"/>
</dbReference>
<reference evidence="3 4" key="1">
    <citation type="journal article" date="2013" name="Genome Announc.">
        <title>Draft Genome Sequence of Rhodococcus opacus Strain M213 Shows a Diverse Catabolic Potential.</title>
        <authorList>
            <person name="Pathak A."/>
            <person name="Green S.J."/>
            <person name="Ogram A."/>
            <person name="Chauhan A."/>
        </authorList>
    </citation>
    <scope>NUCLEOTIDE SEQUENCE [LARGE SCALE GENOMIC DNA]</scope>
    <source>
        <strain evidence="3 4">M213</strain>
    </source>
</reference>
<dbReference type="InterPro" id="IPR005656">
    <property type="entry name" value="MmgE_PrpD"/>
</dbReference>
<comment type="similarity">
    <text evidence="1">Belongs to the PrpD family.</text>
</comment>
<name>K8X7F7_RHOOP</name>
<evidence type="ECO:0000313" key="4">
    <source>
        <dbReference type="Proteomes" id="UP000005951"/>
    </source>
</evidence>
<organism evidence="3 4">
    <name type="scientific">Rhodococcus opacus M213</name>
    <dbReference type="NCBI Taxonomy" id="1129896"/>
    <lineage>
        <taxon>Bacteria</taxon>
        <taxon>Bacillati</taxon>
        <taxon>Actinomycetota</taxon>
        <taxon>Actinomycetes</taxon>
        <taxon>Mycobacteriales</taxon>
        <taxon>Nocardiaceae</taxon>
        <taxon>Rhodococcus</taxon>
    </lineage>
</organism>
<dbReference type="Gene3D" id="1.10.4100.10">
    <property type="entry name" value="2-methylcitrate dehydratase PrpD"/>
    <property type="match status" value="1"/>
</dbReference>